<keyword evidence="2" id="KW-1185">Reference proteome</keyword>
<reference evidence="1" key="2">
    <citation type="journal article" date="2020" name="Nat. Commun.">
        <title>Large-scale genome sequencing of mycorrhizal fungi provides insights into the early evolution of symbiotic traits.</title>
        <authorList>
            <person name="Miyauchi S."/>
            <person name="Kiss E."/>
            <person name="Kuo A."/>
            <person name="Drula E."/>
            <person name="Kohler A."/>
            <person name="Sanchez-Garcia M."/>
            <person name="Morin E."/>
            <person name="Andreopoulos B."/>
            <person name="Barry K.W."/>
            <person name="Bonito G."/>
            <person name="Buee M."/>
            <person name="Carver A."/>
            <person name="Chen C."/>
            <person name="Cichocki N."/>
            <person name="Clum A."/>
            <person name="Culley D."/>
            <person name="Crous P.W."/>
            <person name="Fauchery L."/>
            <person name="Girlanda M."/>
            <person name="Hayes R.D."/>
            <person name="Keri Z."/>
            <person name="LaButti K."/>
            <person name="Lipzen A."/>
            <person name="Lombard V."/>
            <person name="Magnuson J."/>
            <person name="Maillard F."/>
            <person name="Murat C."/>
            <person name="Nolan M."/>
            <person name="Ohm R.A."/>
            <person name="Pangilinan J."/>
            <person name="Pereira M.F."/>
            <person name="Perotto S."/>
            <person name="Peter M."/>
            <person name="Pfister S."/>
            <person name="Riley R."/>
            <person name="Sitrit Y."/>
            <person name="Stielow J.B."/>
            <person name="Szollosi G."/>
            <person name="Zifcakova L."/>
            <person name="Stursova M."/>
            <person name="Spatafora J.W."/>
            <person name="Tedersoo L."/>
            <person name="Vaario L.M."/>
            <person name="Yamada A."/>
            <person name="Yan M."/>
            <person name="Wang P."/>
            <person name="Xu J."/>
            <person name="Bruns T."/>
            <person name="Baldrian P."/>
            <person name="Vilgalys R."/>
            <person name="Dunand C."/>
            <person name="Henrissat B."/>
            <person name="Grigoriev I.V."/>
            <person name="Hibbett D."/>
            <person name="Nagy L.G."/>
            <person name="Martin F.M."/>
        </authorList>
    </citation>
    <scope>NUCLEOTIDE SEQUENCE</scope>
    <source>
        <strain evidence="1">P2</strain>
    </source>
</reference>
<dbReference type="Proteomes" id="UP000886501">
    <property type="component" value="Unassembled WGS sequence"/>
</dbReference>
<name>A0ACB6Z5Z3_THEGA</name>
<sequence length="92" mass="10946">MWDIRLVYHYSPRRQRLDLDDRLCIRPRLSVRNKPYLSTLPKTWLHEPLVPVSAPSGKHDQFIRVNPERYYFPSSHRSSVANRGPRRAPPAR</sequence>
<reference evidence="1" key="1">
    <citation type="submission" date="2019-10" db="EMBL/GenBank/DDBJ databases">
        <authorList>
            <consortium name="DOE Joint Genome Institute"/>
            <person name="Kuo A."/>
            <person name="Miyauchi S."/>
            <person name="Kiss E."/>
            <person name="Drula E."/>
            <person name="Kohler A."/>
            <person name="Sanchez-Garcia M."/>
            <person name="Andreopoulos B."/>
            <person name="Barry K.W."/>
            <person name="Bonito G."/>
            <person name="Buee M."/>
            <person name="Carver A."/>
            <person name="Chen C."/>
            <person name="Cichocki N."/>
            <person name="Clum A."/>
            <person name="Culley D."/>
            <person name="Crous P.W."/>
            <person name="Fauchery L."/>
            <person name="Girlanda M."/>
            <person name="Hayes R."/>
            <person name="Keri Z."/>
            <person name="Labutti K."/>
            <person name="Lipzen A."/>
            <person name="Lombard V."/>
            <person name="Magnuson J."/>
            <person name="Maillard F."/>
            <person name="Morin E."/>
            <person name="Murat C."/>
            <person name="Nolan M."/>
            <person name="Ohm R."/>
            <person name="Pangilinan J."/>
            <person name="Pereira M."/>
            <person name="Perotto S."/>
            <person name="Peter M."/>
            <person name="Riley R."/>
            <person name="Sitrit Y."/>
            <person name="Stielow B."/>
            <person name="Szollosi G."/>
            <person name="Zifcakova L."/>
            <person name="Stursova M."/>
            <person name="Spatafora J.W."/>
            <person name="Tedersoo L."/>
            <person name="Vaario L.-M."/>
            <person name="Yamada A."/>
            <person name="Yan M."/>
            <person name="Wang P."/>
            <person name="Xu J."/>
            <person name="Bruns T."/>
            <person name="Baldrian P."/>
            <person name="Vilgalys R."/>
            <person name="Henrissat B."/>
            <person name="Grigoriev I.V."/>
            <person name="Hibbett D."/>
            <person name="Nagy L.G."/>
            <person name="Martin F.M."/>
        </authorList>
    </citation>
    <scope>NUCLEOTIDE SEQUENCE</scope>
    <source>
        <strain evidence="1">P2</strain>
    </source>
</reference>
<comment type="caution">
    <text evidence="1">The sequence shown here is derived from an EMBL/GenBank/DDBJ whole genome shotgun (WGS) entry which is preliminary data.</text>
</comment>
<evidence type="ECO:0000313" key="2">
    <source>
        <dbReference type="Proteomes" id="UP000886501"/>
    </source>
</evidence>
<proteinExistence type="predicted"/>
<accession>A0ACB6Z5Z3</accession>
<organism evidence="1 2">
    <name type="scientific">Thelephora ganbajun</name>
    <name type="common">Ganba fungus</name>
    <dbReference type="NCBI Taxonomy" id="370292"/>
    <lineage>
        <taxon>Eukaryota</taxon>
        <taxon>Fungi</taxon>
        <taxon>Dikarya</taxon>
        <taxon>Basidiomycota</taxon>
        <taxon>Agaricomycotina</taxon>
        <taxon>Agaricomycetes</taxon>
        <taxon>Thelephorales</taxon>
        <taxon>Thelephoraceae</taxon>
        <taxon>Thelephora</taxon>
    </lineage>
</organism>
<evidence type="ECO:0000313" key="1">
    <source>
        <dbReference type="EMBL" id="KAF9644954.1"/>
    </source>
</evidence>
<dbReference type="EMBL" id="MU118111">
    <property type="protein sequence ID" value="KAF9644954.1"/>
    <property type="molecule type" value="Genomic_DNA"/>
</dbReference>
<protein>
    <submittedName>
        <fullName evidence="1">Uncharacterized protein</fullName>
    </submittedName>
</protein>
<gene>
    <name evidence="1" type="ORF">BDM02DRAFT_3121034</name>
</gene>